<dbReference type="RefSeq" id="WP_183629406.1">
    <property type="nucleotide sequence ID" value="NZ_JACIDX010000037.1"/>
</dbReference>
<name>A0A7W6GA65_9SPHN</name>
<dbReference type="Pfam" id="PF07811">
    <property type="entry name" value="TadE"/>
    <property type="match status" value="1"/>
</dbReference>
<evidence type="ECO:0000256" key="1">
    <source>
        <dbReference type="SAM" id="Phobius"/>
    </source>
</evidence>
<evidence type="ECO:0000313" key="4">
    <source>
        <dbReference type="Proteomes" id="UP000548867"/>
    </source>
</evidence>
<organism evidence="3 4">
    <name type="scientific">Novosphingobium sediminicola</name>
    <dbReference type="NCBI Taxonomy" id="563162"/>
    <lineage>
        <taxon>Bacteria</taxon>
        <taxon>Pseudomonadati</taxon>
        <taxon>Pseudomonadota</taxon>
        <taxon>Alphaproteobacteria</taxon>
        <taxon>Sphingomonadales</taxon>
        <taxon>Sphingomonadaceae</taxon>
        <taxon>Novosphingobium</taxon>
    </lineage>
</organism>
<feature type="transmembrane region" description="Helical" evidence="1">
    <location>
        <begin position="12"/>
        <end position="32"/>
    </location>
</feature>
<reference evidence="3 4" key="1">
    <citation type="submission" date="2020-08" db="EMBL/GenBank/DDBJ databases">
        <title>Genomic Encyclopedia of Type Strains, Phase IV (KMG-IV): sequencing the most valuable type-strain genomes for metagenomic binning, comparative biology and taxonomic classification.</title>
        <authorList>
            <person name="Goeker M."/>
        </authorList>
    </citation>
    <scope>NUCLEOTIDE SEQUENCE [LARGE SCALE GENOMIC DNA]</scope>
    <source>
        <strain evidence="3 4">DSM 27057</strain>
    </source>
</reference>
<sequence>MADRWRADTSAVTAIEFALTAPVLLAFIFMLIEGGRLEWTRQVLQEVNTNAVRCMTLGQDTCGSTSAIQNYARSRGLAWGVSLDNATITVATGQTCGGVSGMNRISIALPYNSVIGLLPAAPNVLSSTACYPAIT</sequence>
<accession>A0A7W6GA65</accession>
<proteinExistence type="predicted"/>
<dbReference type="InterPro" id="IPR012495">
    <property type="entry name" value="TadE-like_dom"/>
</dbReference>
<keyword evidence="1" id="KW-0812">Transmembrane</keyword>
<feature type="domain" description="TadE-like" evidence="2">
    <location>
        <begin position="12"/>
        <end position="47"/>
    </location>
</feature>
<comment type="caution">
    <text evidence="3">The sequence shown here is derived from an EMBL/GenBank/DDBJ whole genome shotgun (WGS) entry which is preliminary data.</text>
</comment>
<evidence type="ECO:0000313" key="3">
    <source>
        <dbReference type="EMBL" id="MBB3957807.1"/>
    </source>
</evidence>
<dbReference type="Proteomes" id="UP000548867">
    <property type="component" value="Unassembled WGS sequence"/>
</dbReference>
<keyword evidence="1" id="KW-1133">Transmembrane helix</keyword>
<evidence type="ECO:0000259" key="2">
    <source>
        <dbReference type="Pfam" id="PF07811"/>
    </source>
</evidence>
<keyword evidence="4" id="KW-1185">Reference proteome</keyword>
<dbReference type="AlphaFoldDB" id="A0A7W6GA65"/>
<gene>
    <name evidence="3" type="ORF">GGR38_004782</name>
</gene>
<protein>
    <submittedName>
        <fullName evidence="3">Flp pilus assembly protein TadG</fullName>
    </submittedName>
</protein>
<dbReference type="EMBL" id="JACIDX010000037">
    <property type="protein sequence ID" value="MBB3957807.1"/>
    <property type="molecule type" value="Genomic_DNA"/>
</dbReference>
<keyword evidence="1" id="KW-0472">Membrane</keyword>